<dbReference type="PROSITE" id="PS50801">
    <property type="entry name" value="STAS"/>
    <property type="match status" value="1"/>
</dbReference>
<evidence type="ECO:0000256" key="3">
    <source>
        <dbReference type="ARBA" id="ARBA00022989"/>
    </source>
</evidence>
<dbReference type="RefSeq" id="WP_345667085.1">
    <property type="nucleotide sequence ID" value="NZ_BAABKE010000002.1"/>
</dbReference>
<feature type="transmembrane region" description="Helical" evidence="5">
    <location>
        <begin position="375"/>
        <end position="392"/>
    </location>
</feature>
<keyword evidence="3 5" id="KW-1133">Transmembrane helix</keyword>
<dbReference type="EMBL" id="BAABKE010000002">
    <property type="protein sequence ID" value="GAA5095777.1"/>
    <property type="molecule type" value="Genomic_DNA"/>
</dbReference>
<proteinExistence type="predicted"/>
<evidence type="ECO:0000259" key="6">
    <source>
        <dbReference type="PROSITE" id="PS50801"/>
    </source>
</evidence>
<feature type="transmembrane region" description="Helical" evidence="5">
    <location>
        <begin position="100"/>
        <end position="121"/>
    </location>
</feature>
<dbReference type="PANTHER" id="PTHR11814">
    <property type="entry name" value="SULFATE TRANSPORTER"/>
    <property type="match status" value="1"/>
</dbReference>
<dbReference type="Pfam" id="PF01740">
    <property type="entry name" value="STAS"/>
    <property type="match status" value="1"/>
</dbReference>
<feature type="domain" description="STAS" evidence="6">
    <location>
        <begin position="463"/>
        <end position="562"/>
    </location>
</feature>
<dbReference type="InterPro" id="IPR036513">
    <property type="entry name" value="STAS_dom_sf"/>
</dbReference>
<dbReference type="SUPFAM" id="SSF52091">
    <property type="entry name" value="SpoIIaa-like"/>
    <property type="match status" value="1"/>
</dbReference>
<evidence type="ECO:0000256" key="4">
    <source>
        <dbReference type="ARBA" id="ARBA00023136"/>
    </source>
</evidence>
<feature type="transmembrane region" description="Helical" evidence="5">
    <location>
        <begin position="349"/>
        <end position="368"/>
    </location>
</feature>
<dbReference type="CDD" id="cd07042">
    <property type="entry name" value="STAS_SulP_like_sulfate_transporter"/>
    <property type="match status" value="1"/>
</dbReference>
<evidence type="ECO:0000256" key="2">
    <source>
        <dbReference type="ARBA" id="ARBA00022692"/>
    </source>
</evidence>
<accession>A0ABP9MFC1</accession>
<dbReference type="NCBIfam" id="NF008660">
    <property type="entry name" value="PRK11660.1"/>
    <property type="match status" value="1"/>
</dbReference>
<evidence type="ECO:0000256" key="5">
    <source>
        <dbReference type="SAM" id="Phobius"/>
    </source>
</evidence>
<feature type="transmembrane region" description="Helical" evidence="5">
    <location>
        <begin position="133"/>
        <end position="153"/>
    </location>
</feature>
<reference evidence="8" key="1">
    <citation type="journal article" date="2019" name="Int. J. Syst. Evol. Microbiol.">
        <title>The Global Catalogue of Microorganisms (GCM) 10K type strain sequencing project: providing services to taxonomists for standard genome sequencing and annotation.</title>
        <authorList>
            <consortium name="The Broad Institute Genomics Platform"/>
            <consortium name="The Broad Institute Genome Sequencing Center for Infectious Disease"/>
            <person name="Wu L."/>
            <person name="Ma J."/>
        </authorList>
    </citation>
    <scope>NUCLEOTIDE SEQUENCE [LARGE SCALE GENOMIC DNA]</scope>
    <source>
        <strain evidence="8">JCM 18424</strain>
    </source>
</reference>
<dbReference type="Proteomes" id="UP001500631">
    <property type="component" value="Unassembled WGS sequence"/>
</dbReference>
<evidence type="ECO:0000313" key="8">
    <source>
        <dbReference type="Proteomes" id="UP001500631"/>
    </source>
</evidence>
<dbReference type="NCBIfam" id="TIGR00815">
    <property type="entry name" value="sulP"/>
    <property type="match status" value="1"/>
</dbReference>
<evidence type="ECO:0000313" key="7">
    <source>
        <dbReference type="EMBL" id="GAA5095777.1"/>
    </source>
</evidence>
<organism evidence="7 8">
    <name type="scientific">Wohlfahrtiimonas larvae</name>
    <dbReference type="NCBI Taxonomy" id="1157986"/>
    <lineage>
        <taxon>Bacteria</taxon>
        <taxon>Pseudomonadati</taxon>
        <taxon>Pseudomonadota</taxon>
        <taxon>Gammaproteobacteria</taxon>
        <taxon>Cardiobacteriales</taxon>
        <taxon>Ignatzschineriaceae</taxon>
        <taxon>Wohlfahrtiimonas</taxon>
    </lineage>
</organism>
<dbReference type="InterPro" id="IPR001902">
    <property type="entry name" value="SLC26A/SulP_fam"/>
</dbReference>
<feature type="transmembrane region" description="Helical" evidence="5">
    <location>
        <begin position="206"/>
        <end position="226"/>
    </location>
</feature>
<evidence type="ECO:0000256" key="1">
    <source>
        <dbReference type="ARBA" id="ARBA00004141"/>
    </source>
</evidence>
<dbReference type="Gene3D" id="3.30.750.24">
    <property type="entry name" value="STAS domain"/>
    <property type="match status" value="1"/>
</dbReference>
<keyword evidence="4 5" id="KW-0472">Membrane</keyword>
<feature type="transmembrane region" description="Helical" evidence="5">
    <location>
        <begin position="173"/>
        <end position="199"/>
    </location>
</feature>
<name>A0ABP9MFC1_9GAMM</name>
<feature type="transmembrane region" description="Helical" evidence="5">
    <location>
        <begin position="279"/>
        <end position="302"/>
    </location>
</feature>
<feature type="transmembrane region" description="Helical" evidence="5">
    <location>
        <begin position="323"/>
        <end position="343"/>
    </location>
</feature>
<comment type="caution">
    <text evidence="7">The sequence shown here is derived from an EMBL/GenBank/DDBJ whole genome shotgun (WGS) entry which is preliminary data.</text>
</comment>
<keyword evidence="2 5" id="KW-0812">Transmembrane</keyword>
<feature type="transmembrane region" description="Helical" evidence="5">
    <location>
        <begin position="33"/>
        <end position="53"/>
    </location>
</feature>
<dbReference type="Pfam" id="PF00916">
    <property type="entry name" value="Sulfate_transp"/>
    <property type="match status" value="1"/>
</dbReference>
<comment type="subcellular location">
    <subcellularLocation>
        <location evidence="1">Membrane</location>
        <topology evidence="1">Multi-pass membrane protein</topology>
    </subcellularLocation>
</comment>
<feature type="transmembrane region" description="Helical" evidence="5">
    <location>
        <begin position="412"/>
        <end position="440"/>
    </location>
</feature>
<dbReference type="InterPro" id="IPR011547">
    <property type="entry name" value="SLC26A/SulP_dom"/>
</dbReference>
<gene>
    <name evidence="7" type="primary">dauA</name>
    <name evidence="7" type="ORF">GCM10023338_05480</name>
</gene>
<dbReference type="InterPro" id="IPR002645">
    <property type="entry name" value="STAS_dom"/>
</dbReference>
<sequence>MRRNYITRVRLGIALYNACIRDGYSLNRFIRDILAGITVGIIAIPLAMALAIASGVPPQYGLYTAGVAGMVAALAGGSKLSVSGPTAAFIVILLPVSQQFGLQGLLVATLLSGIILTIMGLARIGRVIEYIPLPVTLGFTAGIAITIASMQFVDFFGLTPTVASDDFITRIMMIISSLSTLQWGDTLVGLTTLGVLVLWPKLRINFPGHLPAIIAGLLVMLIYQWLGYDIQTIGSKFSYILPNGDEGKGIPPVLPSFVLPWNIPAETGNFQWTWKNISALLPAAFSMAVLGAIESLLCAVILDNMTRIKHNPNSELLGQGLSNVVAPFFGGITSTAAIARSAVNFKAGATSPVSAIVHSLFVLAALLFFARYLSYLPLAAMAALLFMVAWNMSEAKKVKEIIQKAPKGDIAVLLVCLFLTVFFDMIIAISIGVVLAALLFMKNIADLTKLTEIDCEHFDETEILYTIHGPLFFAAAERIFSELSELSDRYQTIILDWTGVTLLDVGGLQAFTRFMEDLDENKRIMICNVPFQPLKTLARAKIQPIEGRLDFYSSRLEVFKVLNHGSNVCIEVINP</sequence>
<protein>
    <submittedName>
        <fullName evidence="7">C4-dicarboxylic acid transporter DauA</fullName>
    </submittedName>
</protein>
<keyword evidence="8" id="KW-1185">Reference proteome</keyword>